<dbReference type="EMBL" id="KZ308302">
    <property type="protein sequence ID" value="KAG8226906.1"/>
    <property type="molecule type" value="Genomic_DNA"/>
</dbReference>
<dbReference type="Proteomes" id="UP000792457">
    <property type="component" value="Unassembled WGS sequence"/>
</dbReference>
<name>A0A8K0K226_LADFU</name>
<keyword evidence="3" id="KW-1185">Reference proteome</keyword>
<protein>
    <submittedName>
        <fullName evidence="2">Uncharacterized protein</fullName>
    </submittedName>
</protein>
<organism evidence="2 3">
    <name type="scientific">Ladona fulva</name>
    <name type="common">Scarce chaser dragonfly</name>
    <name type="synonym">Libellula fulva</name>
    <dbReference type="NCBI Taxonomy" id="123851"/>
    <lineage>
        <taxon>Eukaryota</taxon>
        <taxon>Metazoa</taxon>
        <taxon>Ecdysozoa</taxon>
        <taxon>Arthropoda</taxon>
        <taxon>Hexapoda</taxon>
        <taxon>Insecta</taxon>
        <taxon>Pterygota</taxon>
        <taxon>Palaeoptera</taxon>
        <taxon>Odonata</taxon>
        <taxon>Epiprocta</taxon>
        <taxon>Anisoptera</taxon>
        <taxon>Libelluloidea</taxon>
        <taxon>Libellulidae</taxon>
        <taxon>Ladona</taxon>
    </lineage>
</organism>
<evidence type="ECO:0000256" key="1">
    <source>
        <dbReference type="SAM" id="MobiDB-lite"/>
    </source>
</evidence>
<evidence type="ECO:0000313" key="3">
    <source>
        <dbReference type="Proteomes" id="UP000792457"/>
    </source>
</evidence>
<reference evidence="2" key="2">
    <citation type="submission" date="2017-10" db="EMBL/GenBank/DDBJ databases">
        <title>Ladona fulva Genome sequencing and assembly.</title>
        <authorList>
            <person name="Murali S."/>
            <person name="Richards S."/>
            <person name="Bandaranaike D."/>
            <person name="Bellair M."/>
            <person name="Blankenburg K."/>
            <person name="Chao H."/>
            <person name="Dinh H."/>
            <person name="Doddapaneni H."/>
            <person name="Dugan-Rocha S."/>
            <person name="Elkadiri S."/>
            <person name="Gnanaolivu R."/>
            <person name="Hernandez B."/>
            <person name="Skinner E."/>
            <person name="Javaid M."/>
            <person name="Lee S."/>
            <person name="Li M."/>
            <person name="Ming W."/>
            <person name="Munidasa M."/>
            <person name="Muniz J."/>
            <person name="Nguyen L."/>
            <person name="Hughes D."/>
            <person name="Osuji N."/>
            <person name="Pu L.-L."/>
            <person name="Puazo M."/>
            <person name="Qu C."/>
            <person name="Quiroz J."/>
            <person name="Raj R."/>
            <person name="Weissenberger G."/>
            <person name="Xin Y."/>
            <person name="Zou X."/>
            <person name="Han Y."/>
            <person name="Worley K."/>
            <person name="Muzny D."/>
            <person name="Gibbs R."/>
        </authorList>
    </citation>
    <scope>NUCLEOTIDE SEQUENCE</scope>
    <source>
        <strain evidence="2">Sampled in the wild</strain>
    </source>
</reference>
<accession>A0A8K0K226</accession>
<proteinExistence type="predicted"/>
<reference evidence="2" key="1">
    <citation type="submission" date="2013-04" db="EMBL/GenBank/DDBJ databases">
        <authorList>
            <person name="Qu J."/>
            <person name="Murali S.C."/>
            <person name="Bandaranaike D."/>
            <person name="Bellair M."/>
            <person name="Blankenburg K."/>
            <person name="Chao H."/>
            <person name="Dinh H."/>
            <person name="Doddapaneni H."/>
            <person name="Downs B."/>
            <person name="Dugan-Rocha S."/>
            <person name="Elkadiri S."/>
            <person name="Gnanaolivu R.D."/>
            <person name="Hernandez B."/>
            <person name="Javaid M."/>
            <person name="Jayaseelan J.C."/>
            <person name="Lee S."/>
            <person name="Li M."/>
            <person name="Ming W."/>
            <person name="Munidasa M."/>
            <person name="Muniz J."/>
            <person name="Nguyen L."/>
            <person name="Ongeri F."/>
            <person name="Osuji N."/>
            <person name="Pu L.-L."/>
            <person name="Puazo M."/>
            <person name="Qu C."/>
            <person name="Quiroz J."/>
            <person name="Raj R."/>
            <person name="Weissenberger G."/>
            <person name="Xin Y."/>
            <person name="Zou X."/>
            <person name="Han Y."/>
            <person name="Richards S."/>
            <person name="Worley K."/>
            <person name="Muzny D."/>
            <person name="Gibbs R."/>
        </authorList>
    </citation>
    <scope>NUCLEOTIDE SEQUENCE</scope>
    <source>
        <strain evidence="2">Sampled in the wild</strain>
    </source>
</reference>
<dbReference type="AlphaFoldDB" id="A0A8K0K226"/>
<feature type="region of interest" description="Disordered" evidence="1">
    <location>
        <begin position="1"/>
        <end position="20"/>
    </location>
</feature>
<sequence length="265" mass="29567">MGENQFSFRKGKGTQDSADPSDYDMAYQNYIASAYVRAMYEKRYREMSEAAIMCLDSSQEELSELMNETREEIFAALKKEGRVSRVLTALRSIKSSDKVVPIGLSAGVGRSSAFSHLSQDTRRPIFSSNSRWSFTRLALFQRALKIPALRQVLYIFSRSRGAIFIVSLRISAGIPSGPGVFLFFREDTATSNSPIEKAGILLSSMTFCISLAVIVPTEPSAPSFWVAILYPKPHGSVDTQMVKRHYQTGKKARSIESLSMAQKEE</sequence>
<gene>
    <name evidence="2" type="ORF">J437_LFUL007820</name>
</gene>
<evidence type="ECO:0000313" key="2">
    <source>
        <dbReference type="EMBL" id="KAG8226906.1"/>
    </source>
</evidence>
<comment type="caution">
    <text evidence="2">The sequence shown here is derived from an EMBL/GenBank/DDBJ whole genome shotgun (WGS) entry which is preliminary data.</text>
</comment>